<name>A0ABQ8T4P4_PERAM</name>
<organism evidence="1 2">
    <name type="scientific">Periplaneta americana</name>
    <name type="common">American cockroach</name>
    <name type="synonym">Blatta americana</name>
    <dbReference type="NCBI Taxonomy" id="6978"/>
    <lineage>
        <taxon>Eukaryota</taxon>
        <taxon>Metazoa</taxon>
        <taxon>Ecdysozoa</taxon>
        <taxon>Arthropoda</taxon>
        <taxon>Hexapoda</taxon>
        <taxon>Insecta</taxon>
        <taxon>Pterygota</taxon>
        <taxon>Neoptera</taxon>
        <taxon>Polyneoptera</taxon>
        <taxon>Dictyoptera</taxon>
        <taxon>Blattodea</taxon>
        <taxon>Blattoidea</taxon>
        <taxon>Blattidae</taxon>
        <taxon>Blattinae</taxon>
        <taxon>Periplaneta</taxon>
    </lineage>
</organism>
<gene>
    <name evidence="1" type="ORF">ANN_11317</name>
</gene>
<keyword evidence="2" id="KW-1185">Reference proteome</keyword>
<sequence>MDAAAVLTLPHNANEDKDGYSCETWTFTLREEQGLRVFENEVLKKIFEAKRNEVTGEWRKLHNAELHTLYSLPNIIKTFEVSEKVKTHICIIWARENPHVSYELERSSPKVNVWCGVSRSEAYGPFFFAEKTIVWILLGYVGVVSVATTVGKKQYEHCIPAG</sequence>
<comment type="caution">
    <text evidence="1">The sequence shown here is derived from an EMBL/GenBank/DDBJ whole genome shotgun (WGS) entry which is preliminary data.</text>
</comment>
<proteinExistence type="predicted"/>
<evidence type="ECO:0000313" key="1">
    <source>
        <dbReference type="EMBL" id="KAJ4441462.1"/>
    </source>
</evidence>
<protein>
    <submittedName>
        <fullName evidence="1">Uncharacterized protein</fullName>
    </submittedName>
</protein>
<dbReference type="Proteomes" id="UP001148838">
    <property type="component" value="Unassembled WGS sequence"/>
</dbReference>
<reference evidence="1 2" key="1">
    <citation type="journal article" date="2022" name="Allergy">
        <title>Genome assembly and annotation of Periplaneta americana reveal a comprehensive cockroach allergen profile.</title>
        <authorList>
            <person name="Wang L."/>
            <person name="Xiong Q."/>
            <person name="Saelim N."/>
            <person name="Wang L."/>
            <person name="Nong W."/>
            <person name="Wan A.T."/>
            <person name="Shi M."/>
            <person name="Liu X."/>
            <person name="Cao Q."/>
            <person name="Hui J.H.L."/>
            <person name="Sookrung N."/>
            <person name="Leung T.F."/>
            <person name="Tungtrongchitr A."/>
            <person name="Tsui S.K.W."/>
        </authorList>
    </citation>
    <scope>NUCLEOTIDE SEQUENCE [LARGE SCALE GENOMIC DNA]</scope>
    <source>
        <strain evidence="1">PWHHKU_190912</strain>
    </source>
</reference>
<dbReference type="EMBL" id="JAJSOF020000015">
    <property type="protein sequence ID" value="KAJ4441462.1"/>
    <property type="molecule type" value="Genomic_DNA"/>
</dbReference>
<accession>A0ABQ8T4P4</accession>
<evidence type="ECO:0000313" key="2">
    <source>
        <dbReference type="Proteomes" id="UP001148838"/>
    </source>
</evidence>